<name>A0ABP8VCJ0_9HYPH</name>
<dbReference type="EMBL" id="BAABIZ010000185">
    <property type="protein sequence ID" value="GAA4656782.1"/>
    <property type="molecule type" value="Genomic_DNA"/>
</dbReference>
<reference evidence="2" key="1">
    <citation type="journal article" date="2019" name="Int. J. Syst. Evol. Microbiol.">
        <title>The Global Catalogue of Microorganisms (GCM) 10K type strain sequencing project: providing services to taxonomists for standard genome sequencing and annotation.</title>
        <authorList>
            <consortium name="The Broad Institute Genomics Platform"/>
            <consortium name="The Broad Institute Genome Sequencing Center for Infectious Disease"/>
            <person name="Wu L."/>
            <person name="Ma J."/>
        </authorList>
    </citation>
    <scope>NUCLEOTIDE SEQUENCE [LARGE SCALE GENOMIC DNA]</scope>
    <source>
        <strain evidence="2">JCM 17712</strain>
    </source>
</reference>
<comment type="caution">
    <text evidence="1">The sequence shown here is derived from an EMBL/GenBank/DDBJ whole genome shotgun (WGS) entry which is preliminary data.</text>
</comment>
<proteinExistence type="predicted"/>
<evidence type="ECO:0000313" key="2">
    <source>
        <dbReference type="Proteomes" id="UP001500864"/>
    </source>
</evidence>
<gene>
    <name evidence="1" type="ORF">GCM10023261_18090</name>
</gene>
<dbReference type="Proteomes" id="UP001500864">
    <property type="component" value="Unassembled WGS sequence"/>
</dbReference>
<sequence>MANTHNYISDSHQTHIGLENHADDFVGVVFGQNPATFGQRPPGSNAAKEAGKVLFSYPSPHACYANAGKRCQKAYGSPHRIYVDSINLGSKK</sequence>
<evidence type="ECO:0000313" key="1">
    <source>
        <dbReference type="EMBL" id="GAA4656782.1"/>
    </source>
</evidence>
<protein>
    <submittedName>
        <fullName evidence="1">Uncharacterized protein</fullName>
    </submittedName>
</protein>
<accession>A0ABP8VCJ0</accession>
<organism evidence="1 2">
    <name type="scientific">Bartonella jaculi</name>
    <dbReference type="NCBI Taxonomy" id="686226"/>
    <lineage>
        <taxon>Bacteria</taxon>
        <taxon>Pseudomonadati</taxon>
        <taxon>Pseudomonadota</taxon>
        <taxon>Alphaproteobacteria</taxon>
        <taxon>Hyphomicrobiales</taxon>
        <taxon>Bartonellaceae</taxon>
        <taxon>Bartonella</taxon>
    </lineage>
</organism>
<keyword evidence="2" id="KW-1185">Reference proteome</keyword>